<gene>
    <name evidence="3" type="ordered locus">Rmet_4264</name>
</gene>
<dbReference type="EMBL" id="CP000353">
    <property type="protein sequence ID" value="ABF11130.2"/>
    <property type="molecule type" value="Genomic_DNA"/>
</dbReference>
<keyword evidence="2" id="KW-0732">Signal</keyword>
<sequence length="81" mass="8527">MKAIVLATTALLVATSSAHAAPRKPDPFTDGGRASATQAQIAVRNTSQPLVEEQFRTLAVRKADPYTDGAIRTVDVFTDGA</sequence>
<evidence type="ECO:0000313" key="4">
    <source>
        <dbReference type="Proteomes" id="UP000002429"/>
    </source>
</evidence>
<feature type="signal peptide" evidence="2">
    <location>
        <begin position="1"/>
        <end position="20"/>
    </location>
</feature>
<evidence type="ECO:0000256" key="2">
    <source>
        <dbReference type="SAM" id="SignalP"/>
    </source>
</evidence>
<evidence type="ECO:0000313" key="3">
    <source>
        <dbReference type="EMBL" id="ABF11130.2"/>
    </source>
</evidence>
<keyword evidence="3" id="KW-0614">Plasmid</keyword>
<feature type="region of interest" description="Disordered" evidence="1">
    <location>
        <begin position="16"/>
        <end position="37"/>
    </location>
</feature>
<geneLocation type="plasmid" evidence="3 4">
    <name>megaplasmid</name>
</geneLocation>
<keyword evidence="4" id="KW-1185">Reference proteome</keyword>
<reference evidence="4" key="1">
    <citation type="journal article" date="2010" name="PLoS ONE">
        <title>The complete genome sequence of Cupriavidus metallidurans strain CH34, a master survivalist in harsh and anthropogenic environments.</title>
        <authorList>
            <person name="Janssen P.J."/>
            <person name="Van Houdt R."/>
            <person name="Moors H."/>
            <person name="Monsieurs P."/>
            <person name="Morin N."/>
            <person name="Michaux A."/>
            <person name="Benotmane M.A."/>
            <person name="Leys N."/>
            <person name="Vallaeys T."/>
            <person name="Lapidus A."/>
            <person name="Monchy S."/>
            <person name="Medigue C."/>
            <person name="Taghavi S."/>
            <person name="McCorkle S."/>
            <person name="Dunn J."/>
            <person name="van der Lelie D."/>
            <person name="Mergeay M."/>
        </authorList>
    </citation>
    <scope>NUCLEOTIDE SEQUENCE [LARGE SCALE GENOMIC DNA]</scope>
    <source>
        <strain evidence="4">ATCC 43123 / DSM 2839 / NBRC 102507 / CH34</strain>
    </source>
</reference>
<proteinExistence type="predicted"/>
<dbReference type="AlphaFoldDB" id="Q1LFE6"/>
<feature type="chain" id="PRO_5004193487" evidence="2">
    <location>
        <begin position="21"/>
        <end position="81"/>
    </location>
</feature>
<evidence type="ECO:0000256" key="1">
    <source>
        <dbReference type="SAM" id="MobiDB-lite"/>
    </source>
</evidence>
<dbReference type="RefSeq" id="WP_011518756.1">
    <property type="nucleotide sequence ID" value="NC_007974.2"/>
</dbReference>
<protein>
    <submittedName>
        <fullName evidence="3">Hypothetical membrane associated protein putative exported protein</fullName>
    </submittedName>
</protein>
<name>Q1LFE6_CUPMC</name>
<dbReference type="Proteomes" id="UP000002429">
    <property type="component" value="Plasmid megaplasmid"/>
</dbReference>
<accession>Q1LFE6</accession>
<organism evidence="3 4">
    <name type="scientific">Cupriavidus metallidurans (strain ATCC 43123 / DSM 2839 / NBRC 102507 / CH34)</name>
    <name type="common">Ralstonia metallidurans</name>
    <dbReference type="NCBI Taxonomy" id="266264"/>
    <lineage>
        <taxon>Bacteria</taxon>
        <taxon>Pseudomonadati</taxon>
        <taxon>Pseudomonadota</taxon>
        <taxon>Betaproteobacteria</taxon>
        <taxon>Burkholderiales</taxon>
        <taxon>Burkholderiaceae</taxon>
        <taxon>Cupriavidus</taxon>
    </lineage>
</organism>
<dbReference type="KEGG" id="rme:Rmet_4264"/>
<dbReference type="HOGENOM" id="CLU_2342065_0_0_4"/>